<feature type="compositionally biased region" description="Basic and acidic residues" evidence="8">
    <location>
        <begin position="10"/>
        <end position="19"/>
    </location>
</feature>
<dbReference type="SMART" id="SM00220">
    <property type="entry name" value="S_TKc"/>
    <property type="match status" value="2"/>
</dbReference>
<feature type="domain" description="Protein kinase" evidence="9">
    <location>
        <begin position="1114"/>
        <end position="1430"/>
    </location>
</feature>
<feature type="binding site" evidence="7">
    <location>
        <position position="1144"/>
    </location>
    <ligand>
        <name>ATP</name>
        <dbReference type="ChEBI" id="CHEBI:30616"/>
    </ligand>
</feature>
<sequence length="1457" mass="165204">MEPSWLPPADRNRNPHSEDSGGPSSVGVEAVRPGGLGWECRGVANPRGHRATVGESRREAIRTRQEPASSHRRDRKRSLSFRHSFGLLLNPECPPLRSSAPSPSSTKVATVSTLAASKWGQLPPPPPSAPSLHSRDSSDSLSVSASPCTFHAPVTRHYYSHRIAHRATLAPQPVKKSALVIAEEAPPEMPTKQRHIEGLRKLPLVVIPRRRKYKNVSRRRNTHLATSLRKCVSDPQLYRSFNHWTSLWRPFSPPSGTPRTKTAPEPLAPTSDPKPSTSRSIRRKEPMKPKEAYLEPDPLPQLESQKSALETEKIVKQPSSSAQDAPSVASALERRIASRRLKRQEEANTKYPLLFSSKSHDSSAGDDEKAKNTVTAVTAAFSSITVEPPVTTAAPVASGPPPPPKIPVEEPSPAPPTSVSQYRPQPTHSGAPTPSSRRYPSSSSNQSARNAQLLASLQLPPSVSARVDRIISGTAPQRKKPSAGAGAKAEHHHRNHGAQQLATSSSRRHVSSGGPAGAPAPKEGTVVEGSRATEISSQFDALQFPLSTYRRIEAPPENDADGHLVFREGDIIKDRFQLLRALGEGTFGRVLEVFDLKGGSRKRALKVIKNVTKYREAARLEINVLNKLREKDRKGKYLVIELVEHFDFFGHVCLLFDLLGLSVFDFMKNNGYLPYPIEQSRHIAYQLCYSVKFMHDNKLTHTDLKPENILFVNSEFRTEETAKKKIRKVVKDSTVRLIDLGSATFDHEHHSTIVSTRHYRAPEVILELGWSQPCDVWSIGCIMFELHTGKTLFQTHDNREHLAMMERIIGSMSHRMIIKSRTKYYNHGRLDWNERSPAGQYVREQCKPLTRYIRPGDKEETELFDLIQQMLTFEPSARVTLADALKHPFFERMPKHLRIDSPGGSPPSSNGESLLPQTKVRVTKGAWMTSRKQKDSRSGGKSEDRRRSDRHRHKDYEKERDRERDREQEAKKRNDNEREERLRRRNEAKMNTDSKKSSTTSTATKRERDRNDKEKQPPAKRRRVDEPTSNKEKESQNHRAHPKTSSTRHRGVSGSSSTSAGRGKDANHRAGDAVSLFDHRIFPLSNYRRIVSAPDNDVDGHLVFKEGDIIKDRFQLLKGLGEGTFGRVLEVYDSRNGTKRRALKVIKNVTKYREAARLEINVLNKLREKDRKGKYLVIELVEHFDFFGHVCLLFDLLGLSVFDFMKNNNYLPYPIEHTRHIAYQLCYSVMFLHDNKLTHTDLKPENILFVNSDYRVEDVSGSKRKTRKVVKDSTVRLIDLGSATFDHEHHSTIVSTRHYRAPEVILELGWSQPCDVWSIGCIMFELHTGKTLFQTHDNREHLAMMERILGLIPTRMVSKSRTKYYIHGRLDWNDRTTAGQYVREQCKALPRYVHHGDKDEAELFNLIQDMLTFDPNDRITLAEAMHHPFFNKIPKHLKLESCPIPIPPMSNGDCFRR</sequence>
<protein>
    <recommendedName>
        <fullName evidence="9">Protein kinase domain-containing protein</fullName>
    </recommendedName>
</protein>
<feature type="region of interest" description="Disordered" evidence="8">
    <location>
        <begin position="249"/>
        <end position="301"/>
    </location>
</feature>
<feature type="region of interest" description="Disordered" evidence="8">
    <location>
        <begin position="92"/>
        <end position="111"/>
    </location>
</feature>
<feature type="compositionally biased region" description="Polar residues" evidence="8">
    <location>
        <begin position="421"/>
        <end position="433"/>
    </location>
</feature>
<organism evidence="10 11">
    <name type="scientific">Steinernema hermaphroditum</name>
    <dbReference type="NCBI Taxonomy" id="289476"/>
    <lineage>
        <taxon>Eukaryota</taxon>
        <taxon>Metazoa</taxon>
        <taxon>Ecdysozoa</taxon>
        <taxon>Nematoda</taxon>
        <taxon>Chromadorea</taxon>
        <taxon>Rhabditida</taxon>
        <taxon>Tylenchina</taxon>
        <taxon>Panagrolaimomorpha</taxon>
        <taxon>Strongyloidoidea</taxon>
        <taxon>Steinernematidae</taxon>
        <taxon>Steinernema</taxon>
    </lineage>
</organism>
<dbReference type="GO" id="GO:0043484">
    <property type="term" value="P:regulation of RNA splicing"/>
    <property type="evidence" value="ECO:0007669"/>
    <property type="project" value="TreeGrafter"/>
</dbReference>
<keyword evidence="3 7" id="KW-0547">Nucleotide-binding</keyword>
<feature type="compositionally biased region" description="Low complexity" evidence="8">
    <location>
        <begin position="901"/>
        <end position="913"/>
    </location>
</feature>
<evidence type="ECO:0000256" key="2">
    <source>
        <dbReference type="ARBA" id="ARBA00022679"/>
    </source>
</evidence>
<feature type="region of interest" description="Disordered" evidence="8">
    <location>
        <begin position="118"/>
        <end position="142"/>
    </location>
</feature>
<feature type="compositionally biased region" description="Basic residues" evidence="8">
    <location>
        <begin position="1038"/>
        <end position="1051"/>
    </location>
</feature>
<feature type="compositionally biased region" description="Basic and acidic residues" evidence="8">
    <location>
        <begin position="283"/>
        <end position="293"/>
    </location>
</feature>
<evidence type="ECO:0000256" key="5">
    <source>
        <dbReference type="ARBA" id="ARBA00022840"/>
    </source>
</evidence>
<feature type="region of interest" description="Disordered" evidence="8">
    <location>
        <begin position="339"/>
        <end position="370"/>
    </location>
</feature>
<evidence type="ECO:0000256" key="7">
    <source>
        <dbReference type="PROSITE-ProRule" id="PRU10141"/>
    </source>
</evidence>
<comment type="caution">
    <text evidence="10">The sequence shown here is derived from an EMBL/GenBank/DDBJ whole genome shotgun (WGS) entry which is preliminary data.</text>
</comment>
<evidence type="ECO:0000256" key="4">
    <source>
        <dbReference type="ARBA" id="ARBA00022777"/>
    </source>
</evidence>
<evidence type="ECO:0000256" key="3">
    <source>
        <dbReference type="ARBA" id="ARBA00022741"/>
    </source>
</evidence>
<feature type="binding site" evidence="7">
    <location>
        <position position="606"/>
    </location>
    <ligand>
        <name>ATP</name>
        <dbReference type="ChEBI" id="CHEBI:30616"/>
    </ligand>
</feature>
<dbReference type="EMBL" id="JAUCMV010000004">
    <property type="protein sequence ID" value="KAK0403710.1"/>
    <property type="molecule type" value="Genomic_DNA"/>
</dbReference>
<evidence type="ECO:0000313" key="11">
    <source>
        <dbReference type="Proteomes" id="UP001175271"/>
    </source>
</evidence>
<comment type="similarity">
    <text evidence="6">Belongs to the protein kinase superfamily. CMGC Ser/Thr protein kinase family. Lammer subfamily.</text>
</comment>
<dbReference type="InterPro" id="IPR051175">
    <property type="entry name" value="CLK_kinases"/>
</dbReference>
<dbReference type="InterPro" id="IPR017441">
    <property type="entry name" value="Protein_kinase_ATP_BS"/>
</dbReference>
<dbReference type="PROSITE" id="PS50011">
    <property type="entry name" value="PROTEIN_KINASE_DOM"/>
    <property type="match status" value="2"/>
</dbReference>
<feature type="compositionally biased region" description="Low complexity" evidence="8">
    <location>
        <begin position="434"/>
        <end position="449"/>
    </location>
</feature>
<dbReference type="Proteomes" id="UP001175271">
    <property type="component" value="Unassembled WGS sequence"/>
</dbReference>
<feature type="domain" description="Protein kinase" evidence="9">
    <location>
        <begin position="576"/>
        <end position="890"/>
    </location>
</feature>
<dbReference type="Gene3D" id="1.10.510.10">
    <property type="entry name" value="Transferase(Phosphotransferase) domain 1"/>
    <property type="match status" value="2"/>
</dbReference>
<feature type="compositionally biased region" description="Low complexity" evidence="8">
    <location>
        <begin position="95"/>
        <end position="105"/>
    </location>
</feature>
<name>A0AA39HDR0_9BILA</name>
<dbReference type="PROSITE" id="PS00107">
    <property type="entry name" value="PROTEIN_KINASE_ATP"/>
    <property type="match status" value="2"/>
</dbReference>
<dbReference type="GO" id="GO:0005524">
    <property type="term" value="F:ATP binding"/>
    <property type="evidence" value="ECO:0007669"/>
    <property type="project" value="UniProtKB-UniRule"/>
</dbReference>
<evidence type="ECO:0000256" key="8">
    <source>
        <dbReference type="SAM" id="MobiDB-lite"/>
    </source>
</evidence>
<keyword evidence="2" id="KW-0808">Transferase</keyword>
<gene>
    <name evidence="10" type="ORF">QR680_017080</name>
</gene>
<keyword evidence="5 7" id="KW-0067">ATP-binding</keyword>
<feature type="region of interest" description="Disordered" evidence="8">
    <location>
        <begin position="392"/>
        <end position="449"/>
    </location>
</feature>
<feature type="region of interest" description="Disordered" evidence="8">
    <location>
        <begin position="472"/>
        <end position="531"/>
    </location>
</feature>
<dbReference type="Pfam" id="PF00069">
    <property type="entry name" value="Pkinase"/>
    <property type="match status" value="2"/>
</dbReference>
<evidence type="ECO:0000256" key="1">
    <source>
        <dbReference type="ARBA" id="ARBA00022527"/>
    </source>
</evidence>
<dbReference type="PANTHER" id="PTHR45646:SF11">
    <property type="entry name" value="SERINE_THREONINE-PROTEIN KINASE DOA"/>
    <property type="match status" value="1"/>
</dbReference>
<dbReference type="InterPro" id="IPR008271">
    <property type="entry name" value="Ser/Thr_kinase_AS"/>
</dbReference>
<dbReference type="CDD" id="cd14134">
    <property type="entry name" value="PKc_CLK"/>
    <property type="match status" value="2"/>
</dbReference>
<evidence type="ECO:0000259" key="9">
    <source>
        <dbReference type="PROSITE" id="PS50011"/>
    </source>
</evidence>
<feature type="region of interest" description="Disordered" evidence="8">
    <location>
        <begin position="1"/>
        <end position="77"/>
    </location>
</feature>
<accession>A0AA39HDR0</accession>
<feature type="compositionally biased region" description="Basic and acidic residues" evidence="8">
    <location>
        <begin position="932"/>
        <end position="947"/>
    </location>
</feature>
<dbReference type="SUPFAM" id="SSF56112">
    <property type="entry name" value="Protein kinase-like (PK-like)"/>
    <property type="match status" value="2"/>
</dbReference>
<feature type="compositionally biased region" description="Basic and acidic residues" evidence="8">
    <location>
        <begin position="55"/>
        <end position="71"/>
    </location>
</feature>
<reference evidence="10" key="1">
    <citation type="submission" date="2023-06" db="EMBL/GenBank/DDBJ databases">
        <title>Genomic analysis of the entomopathogenic nematode Steinernema hermaphroditum.</title>
        <authorList>
            <person name="Schwarz E.M."/>
            <person name="Heppert J.K."/>
            <person name="Baniya A."/>
            <person name="Schwartz H.T."/>
            <person name="Tan C.-H."/>
            <person name="Antoshechkin I."/>
            <person name="Sternberg P.W."/>
            <person name="Goodrich-Blair H."/>
            <person name="Dillman A.R."/>
        </authorList>
    </citation>
    <scope>NUCLEOTIDE SEQUENCE</scope>
    <source>
        <strain evidence="10">PS9179</strain>
        <tissue evidence="10">Whole animal</tissue>
    </source>
</reference>
<dbReference type="InterPro" id="IPR000719">
    <property type="entry name" value="Prot_kinase_dom"/>
</dbReference>
<dbReference type="PANTHER" id="PTHR45646">
    <property type="entry name" value="SERINE/THREONINE-PROTEIN KINASE DOA-RELATED"/>
    <property type="match status" value="1"/>
</dbReference>
<keyword evidence="11" id="KW-1185">Reference proteome</keyword>
<feature type="compositionally biased region" description="Basic and acidic residues" evidence="8">
    <location>
        <begin position="954"/>
        <end position="996"/>
    </location>
</feature>
<feature type="compositionally biased region" description="Basic and acidic residues" evidence="8">
    <location>
        <begin position="1004"/>
        <end position="1037"/>
    </location>
</feature>
<feature type="compositionally biased region" description="Basic and acidic residues" evidence="8">
    <location>
        <begin position="358"/>
        <end position="370"/>
    </location>
</feature>
<dbReference type="InterPro" id="IPR011009">
    <property type="entry name" value="Kinase-like_dom_sf"/>
</dbReference>
<keyword evidence="1" id="KW-0723">Serine/threonine-protein kinase</keyword>
<evidence type="ECO:0000313" key="10">
    <source>
        <dbReference type="EMBL" id="KAK0403710.1"/>
    </source>
</evidence>
<feature type="region of interest" description="Disordered" evidence="8">
    <location>
        <begin position="896"/>
        <end position="1070"/>
    </location>
</feature>
<evidence type="ECO:0000256" key="6">
    <source>
        <dbReference type="ARBA" id="ARBA00037966"/>
    </source>
</evidence>
<dbReference type="Gene3D" id="3.30.200.20">
    <property type="entry name" value="Phosphorylase Kinase, domain 1"/>
    <property type="match status" value="2"/>
</dbReference>
<dbReference type="GO" id="GO:0005634">
    <property type="term" value="C:nucleus"/>
    <property type="evidence" value="ECO:0007669"/>
    <property type="project" value="TreeGrafter"/>
</dbReference>
<proteinExistence type="inferred from homology"/>
<dbReference type="GO" id="GO:0004674">
    <property type="term" value="F:protein serine/threonine kinase activity"/>
    <property type="evidence" value="ECO:0007669"/>
    <property type="project" value="UniProtKB-KW"/>
</dbReference>
<dbReference type="PROSITE" id="PS00108">
    <property type="entry name" value="PROTEIN_KINASE_ST"/>
    <property type="match status" value="2"/>
</dbReference>
<feature type="compositionally biased region" description="Pro residues" evidence="8">
    <location>
        <begin position="398"/>
        <end position="416"/>
    </location>
</feature>
<keyword evidence="4" id="KW-0418">Kinase</keyword>